<protein>
    <submittedName>
        <fullName evidence="2">Uncharacterized protein</fullName>
    </submittedName>
</protein>
<organism evidence="2">
    <name type="scientific">Microviridae sp. ctdfd8</name>
    <dbReference type="NCBI Taxonomy" id="2827646"/>
    <lineage>
        <taxon>Viruses</taxon>
        <taxon>Monodnaviria</taxon>
        <taxon>Sangervirae</taxon>
        <taxon>Phixviricota</taxon>
        <taxon>Malgrandaviricetes</taxon>
        <taxon>Petitvirales</taxon>
        <taxon>Microviridae</taxon>
    </lineage>
</organism>
<name>A0A8S5T5U4_9VIRU</name>
<feature type="compositionally biased region" description="Low complexity" evidence="1">
    <location>
        <begin position="90"/>
        <end position="108"/>
    </location>
</feature>
<evidence type="ECO:0000313" key="2">
    <source>
        <dbReference type="EMBL" id="DAF58379.1"/>
    </source>
</evidence>
<evidence type="ECO:0000256" key="1">
    <source>
        <dbReference type="SAM" id="MobiDB-lite"/>
    </source>
</evidence>
<accession>A0A8S5T5U4</accession>
<sequence>MAFRNHKFSYSCPPPQAVLDEVISTTIVDDVEVPSVVSVPNSEFTKDLPNLSDYKLSDLLQAGVPLSPVNPKVLGTAEDKLNNIVDDVINNTSTSGSASDNDNNSDNL</sequence>
<proteinExistence type="predicted"/>
<dbReference type="EMBL" id="BK032751">
    <property type="protein sequence ID" value="DAF58379.1"/>
    <property type="molecule type" value="Genomic_DNA"/>
</dbReference>
<reference evidence="2" key="1">
    <citation type="journal article" date="2021" name="Proc. Natl. Acad. Sci. U.S.A.">
        <title>A Catalog of Tens of Thousands of Viruses from Human Metagenomes Reveals Hidden Associations with Chronic Diseases.</title>
        <authorList>
            <person name="Tisza M.J."/>
            <person name="Buck C.B."/>
        </authorList>
    </citation>
    <scope>NUCLEOTIDE SEQUENCE</scope>
    <source>
        <strain evidence="2">Ctdfd8</strain>
    </source>
</reference>
<feature type="region of interest" description="Disordered" evidence="1">
    <location>
        <begin position="89"/>
        <end position="108"/>
    </location>
</feature>